<feature type="signal peptide" evidence="2">
    <location>
        <begin position="1"/>
        <end position="21"/>
    </location>
</feature>
<gene>
    <name evidence="3" type="ORF">EDD42_1139</name>
</gene>
<feature type="chain" id="PRO_5038895098" evidence="2">
    <location>
        <begin position="22"/>
        <end position="374"/>
    </location>
</feature>
<feature type="region of interest" description="Disordered" evidence="1">
    <location>
        <begin position="26"/>
        <end position="47"/>
    </location>
</feature>
<evidence type="ECO:0000256" key="2">
    <source>
        <dbReference type="SAM" id="SignalP"/>
    </source>
</evidence>
<sequence length="374" mass="37604">MTRLGGAAAIAATILLLTACATGPTGNTTSVASTSPSASPTATPAPSWPQALIDTSCEELVPQAVVDATFGVPLAAGATDPARALFGTFYQTASEYAGGLSCEWGAIDPAAPTEDRNGSGGPDNWLAVAVDIVPRAAGVAERIASDLNGSVPTADPTGACDFGLCTADMLIGEYWVNVVAVSYADSYLPPTAAQQALFDQVAAVVGGLGESAEPMLPPESAAWASECAQIVSTETLESALDLTSPTWEPSFSYRSSNLAYGAVLVAGGQTCGFGGAESGRTGSINTLPGAGPAFAESLALARTAPEVSVVEIDGLPVDSAFVRVNPLVTDRAELELNLRGTWVTITVGGASMLGDGSLTATERVIALATAMAAA</sequence>
<keyword evidence="4" id="KW-1185">Reference proteome</keyword>
<protein>
    <submittedName>
        <fullName evidence="3">Uncharacterized protein</fullName>
    </submittedName>
</protein>
<dbReference type="EMBL" id="RKHL01000001">
    <property type="protein sequence ID" value="ROR81089.1"/>
    <property type="molecule type" value="Genomic_DNA"/>
</dbReference>
<dbReference type="Proteomes" id="UP000266915">
    <property type="component" value="Unassembled WGS sequence"/>
</dbReference>
<accession>A0A3N2C0Q0</accession>
<dbReference type="AlphaFoldDB" id="A0A3N2C0Q0"/>
<organism evidence="3 4">
    <name type="scientific">Plantibacter flavus</name>
    <dbReference type="NCBI Taxonomy" id="150123"/>
    <lineage>
        <taxon>Bacteria</taxon>
        <taxon>Bacillati</taxon>
        <taxon>Actinomycetota</taxon>
        <taxon>Actinomycetes</taxon>
        <taxon>Micrococcales</taxon>
        <taxon>Microbacteriaceae</taxon>
        <taxon>Plantibacter</taxon>
    </lineage>
</organism>
<dbReference type="PROSITE" id="PS51257">
    <property type="entry name" value="PROKAR_LIPOPROTEIN"/>
    <property type="match status" value="1"/>
</dbReference>
<reference evidence="3 4" key="1">
    <citation type="submission" date="2018-11" db="EMBL/GenBank/DDBJ databases">
        <title>Sequencing the genomes of 1000 actinobacteria strains.</title>
        <authorList>
            <person name="Klenk H.-P."/>
        </authorList>
    </citation>
    <scope>NUCLEOTIDE SEQUENCE [LARGE SCALE GENOMIC DNA]</scope>
    <source>
        <strain evidence="3 4">DSM 14012</strain>
    </source>
</reference>
<comment type="caution">
    <text evidence="3">The sequence shown here is derived from an EMBL/GenBank/DDBJ whole genome shotgun (WGS) entry which is preliminary data.</text>
</comment>
<evidence type="ECO:0000256" key="1">
    <source>
        <dbReference type="SAM" id="MobiDB-lite"/>
    </source>
</evidence>
<proteinExistence type="predicted"/>
<keyword evidence="2" id="KW-0732">Signal</keyword>
<dbReference type="RefSeq" id="WP_085510335.1">
    <property type="nucleotide sequence ID" value="NZ_FXAP01000001.1"/>
</dbReference>
<name>A0A3N2C0Q0_9MICO</name>
<evidence type="ECO:0000313" key="3">
    <source>
        <dbReference type="EMBL" id="ROR81089.1"/>
    </source>
</evidence>
<evidence type="ECO:0000313" key="4">
    <source>
        <dbReference type="Proteomes" id="UP000266915"/>
    </source>
</evidence>